<dbReference type="EMBL" id="WMIA01000004">
    <property type="protein sequence ID" value="MTF38287.1"/>
    <property type="molecule type" value="Genomic_DNA"/>
</dbReference>
<dbReference type="Proteomes" id="UP000437131">
    <property type="component" value="Unassembled WGS sequence"/>
</dbReference>
<organism evidence="1 2">
    <name type="scientific">Cyanobacterium aponinum 0216</name>
    <dbReference type="NCBI Taxonomy" id="2676140"/>
    <lineage>
        <taxon>Bacteria</taxon>
        <taxon>Bacillati</taxon>
        <taxon>Cyanobacteriota</taxon>
        <taxon>Cyanophyceae</taxon>
        <taxon>Oscillatoriophycideae</taxon>
        <taxon>Chroococcales</taxon>
        <taxon>Geminocystaceae</taxon>
        <taxon>Cyanobacterium</taxon>
    </lineage>
</organism>
<evidence type="ECO:0000313" key="2">
    <source>
        <dbReference type="Proteomes" id="UP000437131"/>
    </source>
</evidence>
<dbReference type="AlphaFoldDB" id="A0A844GP82"/>
<dbReference type="RefSeq" id="WP_155083196.1">
    <property type="nucleotide sequence ID" value="NZ_WMIA01000004.1"/>
</dbReference>
<evidence type="ECO:0000313" key="1">
    <source>
        <dbReference type="EMBL" id="MTF38287.1"/>
    </source>
</evidence>
<gene>
    <name evidence="1" type="ORF">GGC33_05045</name>
</gene>
<protein>
    <submittedName>
        <fullName evidence="1">Uncharacterized protein</fullName>
    </submittedName>
</protein>
<accession>A0A844GP82</accession>
<proteinExistence type="predicted"/>
<name>A0A844GP82_9CHRO</name>
<sequence>MKEALKKFVNSLSKSNRNQHLSPLADECRKNLFSQDFIAPELFCLKAIQMILLWLVSIKDI</sequence>
<reference evidence="1 2" key="1">
    <citation type="submission" date="2019-11" db="EMBL/GenBank/DDBJ databases">
        <title>Isolation of a new High Light Tolerant Cyanobacteria.</title>
        <authorList>
            <person name="Dobson Z."/>
            <person name="Vaughn N."/>
            <person name="Vaughn M."/>
            <person name="Fromme P."/>
            <person name="Mazor Y."/>
        </authorList>
    </citation>
    <scope>NUCLEOTIDE SEQUENCE [LARGE SCALE GENOMIC DNA]</scope>
    <source>
        <strain evidence="1 2">0216</strain>
    </source>
</reference>
<comment type="caution">
    <text evidence="1">The sequence shown here is derived from an EMBL/GenBank/DDBJ whole genome shotgun (WGS) entry which is preliminary data.</text>
</comment>